<feature type="non-terminal residue" evidence="1">
    <location>
        <position position="52"/>
    </location>
</feature>
<organism evidence="1 2">
    <name type="scientific">Diploptera punctata</name>
    <name type="common">Pacific beetle cockroach</name>
    <dbReference type="NCBI Taxonomy" id="6984"/>
    <lineage>
        <taxon>Eukaryota</taxon>
        <taxon>Metazoa</taxon>
        <taxon>Ecdysozoa</taxon>
        <taxon>Arthropoda</taxon>
        <taxon>Hexapoda</taxon>
        <taxon>Insecta</taxon>
        <taxon>Pterygota</taxon>
        <taxon>Neoptera</taxon>
        <taxon>Polyneoptera</taxon>
        <taxon>Dictyoptera</taxon>
        <taxon>Blattodea</taxon>
        <taxon>Blaberoidea</taxon>
        <taxon>Blaberidae</taxon>
        <taxon>Diplopterinae</taxon>
        <taxon>Diploptera</taxon>
    </lineage>
</organism>
<evidence type="ECO:0000313" key="1">
    <source>
        <dbReference type="EMBL" id="KAJ9594103.1"/>
    </source>
</evidence>
<keyword evidence="2" id="KW-1185">Reference proteome</keyword>
<reference evidence="1" key="2">
    <citation type="submission" date="2023-05" db="EMBL/GenBank/DDBJ databases">
        <authorList>
            <person name="Fouks B."/>
        </authorList>
    </citation>
    <scope>NUCLEOTIDE SEQUENCE</scope>
    <source>
        <strain evidence="1">Stay&amp;Tobe</strain>
        <tissue evidence="1">Testes</tissue>
    </source>
</reference>
<name>A0AAD8EKY7_DIPPU</name>
<gene>
    <name evidence="1" type="ORF">L9F63_014469</name>
</gene>
<dbReference type="Proteomes" id="UP001233999">
    <property type="component" value="Unassembled WGS sequence"/>
</dbReference>
<dbReference type="AlphaFoldDB" id="A0AAD8EKY7"/>
<accession>A0AAD8EKY7</accession>
<evidence type="ECO:0000313" key="2">
    <source>
        <dbReference type="Proteomes" id="UP001233999"/>
    </source>
</evidence>
<comment type="caution">
    <text evidence="1">The sequence shown here is derived from an EMBL/GenBank/DDBJ whole genome shotgun (WGS) entry which is preliminary data.</text>
</comment>
<dbReference type="EMBL" id="JASPKZ010003068">
    <property type="protein sequence ID" value="KAJ9594103.1"/>
    <property type="molecule type" value="Genomic_DNA"/>
</dbReference>
<reference evidence="1" key="1">
    <citation type="journal article" date="2023" name="IScience">
        <title>Live-bearing cockroach genome reveals convergent evolutionary mechanisms linked to viviparity in insects and beyond.</title>
        <authorList>
            <person name="Fouks B."/>
            <person name="Harrison M.C."/>
            <person name="Mikhailova A.A."/>
            <person name="Marchal E."/>
            <person name="English S."/>
            <person name="Carruthers M."/>
            <person name="Jennings E.C."/>
            <person name="Chiamaka E.L."/>
            <person name="Frigard R.A."/>
            <person name="Pippel M."/>
            <person name="Attardo G.M."/>
            <person name="Benoit J.B."/>
            <person name="Bornberg-Bauer E."/>
            <person name="Tobe S.S."/>
        </authorList>
    </citation>
    <scope>NUCLEOTIDE SEQUENCE</scope>
    <source>
        <strain evidence="1">Stay&amp;Tobe</strain>
    </source>
</reference>
<proteinExistence type="predicted"/>
<sequence length="52" mass="5938">QLKKLTQKKISKLNEGWTGKMISIPYPHIHPPIVILPEGSQMFTHVLLNGKF</sequence>
<feature type="non-terminal residue" evidence="1">
    <location>
        <position position="1"/>
    </location>
</feature>
<protein>
    <submittedName>
        <fullName evidence="1">Uncharacterized protein</fullName>
    </submittedName>
</protein>